<sequence>MVISKMKPVVSLKQFILKQEVKNLYRDIFRAIKKVPGKGQQEELKEWARRDFRANANDTDDLTIRMHISYGKRFLKELQNSLELSR</sequence>
<evidence type="ECO:0000259" key="7">
    <source>
        <dbReference type="Pfam" id="PF05347"/>
    </source>
</evidence>
<evidence type="ECO:0000256" key="3">
    <source>
        <dbReference type="ARBA" id="ARBA00022946"/>
    </source>
</evidence>
<reference evidence="8 9" key="1">
    <citation type="submission" date="2023-03" db="EMBL/GenBank/DDBJ databases">
        <title>Genome insight into feeding habits of ladybird beetles.</title>
        <authorList>
            <person name="Li H.-S."/>
            <person name="Huang Y.-H."/>
            <person name="Pang H."/>
        </authorList>
    </citation>
    <scope>NUCLEOTIDE SEQUENCE [LARGE SCALE GENOMIC DNA]</scope>
    <source>
        <strain evidence="8">SYSU_2023b</strain>
        <tissue evidence="8">Whole body</tissue>
    </source>
</reference>
<keyword evidence="9" id="KW-1185">Reference proteome</keyword>
<comment type="similarity">
    <text evidence="2">Belongs to the complex I LYR family.</text>
</comment>
<evidence type="ECO:0000256" key="4">
    <source>
        <dbReference type="ARBA" id="ARBA00023128"/>
    </source>
</evidence>
<dbReference type="Proteomes" id="UP001431783">
    <property type="component" value="Unassembled WGS sequence"/>
</dbReference>
<accession>A0AAW1TPI0</accession>
<comment type="subcellular location">
    <subcellularLocation>
        <location evidence="1">Mitochondrion</location>
    </subcellularLocation>
</comment>
<evidence type="ECO:0000256" key="6">
    <source>
        <dbReference type="ARBA" id="ARBA00044735"/>
    </source>
</evidence>
<proteinExistence type="inferred from homology"/>
<evidence type="ECO:0000256" key="1">
    <source>
        <dbReference type="ARBA" id="ARBA00004173"/>
    </source>
</evidence>
<comment type="caution">
    <text evidence="8">The sequence shown here is derived from an EMBL/GenBank/DDBJ whole genome shotgun (WGS) entry which is preliminary data.</text>
</comment>
<evidence type="ECO:0000313" key="9">
    <source>
        <dbReference type="Proteomes" id="UP001431783"/>
    </source>
</evidence>
<dbReference type="GO" id="GO:0005739">
    <property type="term" value="C:mitochondrion"/>
    <property type="evidence" value="ECO:0007669"/>
    <property type="project" value="UniProtKB-SubCell"/>
</dbReference>
<protein>
    <recommendedName>
        <fullName evidence="5">LYR motif-containing protein 2</fullName>
    </recommendedName>
</protein>
<dbReference type="PANTHER" id="PTHR13675">
    <property type="entry name" value="LYR MOTIF-CONTAINING PROTEIN 2"/>
    <property type="match status" value="1"/>
</dbReference>
<dbReference type="EMBL" id="JARQZJ010000002">
    <property type="protein sequence ID" value="KAK9870333.1"/>
    <property type="molecule type" value="Genomic_DNA"/>
</dbReference>
<dbReference type="PANTHER" id="PTHR13675:SF0">
    <property type="entry name" value="LYR MOTIF-CONTAINING PROTEIN 2"/>
    <property type="match status" value="1"/>
</dbReference>
<gene>
    <name evidence="8" type="ORF">WA026_006418</name>
</gene>
<organism evidence="8 9">
    <name type="scientific">Henosepilachna vigintioctopunctata</name>
    <dbReference type="NCBI Taxonomy" id="420089"/>
    <lineage>
        <taxon>Eukaryota</taxon>
        <taxon>Metazoa</taxon>
        <taxon>Ecdysozoa</taxon>
        <taxon>Arthropoda</taxon>
        <taxon>Hexapoda</taxon>
        <taxon>Insecta</taxon>
        <taxon>Pterygota</taxon>
        <taxon>Neoptera</taxon>
        <taxon>Endopterygota</taxon>
        <taxon>Coleoptera</taxon>
        <taxon>Polyphaga</taxon>
        <taxon>Cucujiformia</taxon>
        <taxon>Coccinelloidea</taxon>
        <taxon>Coccinellidae</taxon>
        <taxon>Epilachninae</taxon>
        <taxon>Epilachnini</taxon>
        <taxon>Henosepilachna</taxon>
    </lineage>
</organism>
<dbReference type="InterPro" id="IPR008011">
    <property type="entry name" value="Complex1_LYR_dom"/>
</dbReference>
<evidence type="ECO:0000313" key="8">
    <source>
        <dbReference type="EMBL" id="KAK9870333.1"/>
    </source>
</evidence>
<keyword evidence="3" id="KW-0809">Transit peptide</keyword>
<name>A0AAW1TPI0_9CUCU</name>
<dbReference type="InterPro" id="IPR045293">
    <property type="entry name" value="Complex1_LYR_LYRM2"/>
</dbReference>
<comment type="function">
    <text evidence="6">Involved in efficient integration of the N-module into mitochondrial respiratory chain complex I.</text>
</comment>
<dbReference type="Pfam" id="PF05347">
    <property type="entry name" value="Complex1_LYR"/>
    <property type="match status" value="1"/>
</dbReference>
<dbReference type="AlphaFoldDB" id="A0AAW1TPI0"/>
<feature type="domain" description="Complex 1 LYR protein" evidence="7">
    <location>
        <begin position="19"/>
        <end position="77"/>
    </location>
</feature>
<keyword evidence="4" id="KW-0496">Mitochondrion</keyword>
<dbReference type="CDD" id="cd20262">
    <property type="entry name" value="Complex1_LYR_LYRM2"/>
    <property type="match status" value="1"/>
</dbReference>
<evidence type="ECO:0000256" key="2">
    <source>
        <dbReference type="ARBA" id="ARBA00009508"/>
    </source>
</evidence>
<evidence type="ECO:0000256" key="5">
    <source>
        <dbReference type="ARBA" id="ARBA00026235"/>
    </source>
</evidence>